<dbReference type="InterPro" id="IPR017459">
    <property type="entry name" value="Glycosyl_Trfase_fam3_N_dom"/>
</dbReference>
<evidence type="ECO:0000259" key="11">
    <source>
        <dbReference type="Pfam" id="PF02885"/>
    </source>
</evidence>
<feature type="binding site" evidence="9">
    <location>
        <begin position="95"/>
        <end position="96"/>
    </location>
    <ligand>
        <name>5-phospho-alpha-D-ribose 1-diphosphate</name>
        <dbReference type="ChEBI" id="CHEBI:58017"/>
    </ligand>
</feature>
<keyword evidence="9" id="KW-0479">Metal-binding</keyword>
<keyword evidence="3 9" id="KW-0328">Glycosyltransferase</keyword>
<dbReference type="Pfam" id="PF02885">
    <property type="entry name" value="Glycos_trans_3N"/>
    <property type="match status" value="1"/>
</dbReference>
<dbReference type="EMBL" id="BJMM01000017">
    <property type="protein sequence ID" value="GEB51016.1"/>
    <property type="molecule type" value="Genomic_DNA"/>
</dbReference>
<keyword evidence="6 9" id="KW-0057">Aromatic amino acid biosynthesis</keyword>
<name>A0A4Y3R017_STRCI</name>
<keyword evidence="13" id="KW-1185">Reference proteome</keyword>
<protein>
    <recommendedName>
        <fullName evidence="9">Anthranilate phosphoribosyltransferase</fullName>
        <ecNumber evidence="9">2.4.2.18</ecNumber>
    </recommendedName>
</protein>
<comment type="function">
    <text evidence="9">Catalyzes the transfer of the phosphoribosyl group of 5-phosphorylribose-1-pyrophosphate (PRPP) to anthranilate to yield N-(5'-phosphoribosyl)-anthranilate (PRA).</text>
</comment>
<evidence type="ECO:0000256" key="2">
    <source>
        <dbReference type="ARBA" id="ARBA00022605"/>
    </source>
</evidence>
<evidence type="ECO:0000256" key="1">
    <source>
        <dbReference type="ARBA" id="ARBA00004907"/>
    </source>
</evidence>
<dbReference type="AlphaFoldDB" id="A0A4Y3R017"/>
<feature type="binding site" evidence="9">
    <location>
        <begin position="120"/>
        <end position="128"/>
    </location>
    <ligand>
        <name>5-phospho-alpha-D-ribose 1-diphosphate</name>
        <dbReference type="ChEBI" id="CHEBI:58017"/>
    </ligand>
</feature>
<feature type="binding site" evidence="9">
    <location>
        <position position="92"/>
    </location>
    <ligand>
        <name>5-phospho-alpha-D-ribose 1-diphosphate</name>
        <dbReference type="ChEBI" id="CHEBI:58017"/>
    </ligand>
</feature>
<organism evidence="12 13">
    <name type="scientific">Streptomyces cacaoi</name>
    <dbReference type="NCBI Taxonomy" id="1898"/>
    <lineage>
        <taxon>Bacteria</taxon>
        <taxon>Bacillati</taxon>
        <taxon>Actinomycetota</taxon>
        <taxon>Actinomycetes</taxon>
        <taxon>Kitasatosporales</taxon>
        <taxon>Streptomycetaceae</taxon>
        <taxon>Streptomyces</taxon>
    </lineage>
</organism>
<keyword evidence="9" id="KW-0460">Magnesium</keyword>
<proteinExistence type="inferred from homology"/>
<evidence type="ECO:0000256" key="9">
    <source>
        <dbReference type="HAMAP-Rule" id="MF_00211"/>
    </source>
</evidence>
<feature type="binding site" evidence="9">
    <location>
        <position position="92"/>
    </location>
    <ligand>
        <name>anthranilate</name>
        <dbReference type="ChEBI" id="CHEBI:16567"/>
        <label>1</label>
    </ligand>
</feature>
<gene>
    <name evidence="12" type="primary">trpD2</name>
    <name evidence="9" type="synonym">trpD</name>
    <name evidence="12" type="ORF">SCA03_35670</name>
</gene>
<dbReference type="SUPFAM" id="SSF47648">
    <property type="entry name" value="Nucleoside phosphorylase/phosphoribosyltransferase N-terminal domain"/>
    <property type="match status" value="1"/>
</dbReference>
<evidence type="ECO:0000256" key="3">
    <source>
        <dbReference type="ARBA" id="ARBA00022676"/>
    </source>
</evidence>
<feature type="binding site" evidence="9">
    <location>
        <position position="132"/>
    </location>
    <ligand>
        <name>5-phospho-alpha-D-ribose 1-diphosphate</name>
        <dbReference type="ChEBI" id="CHEBI:58017"/>
    </ligand>
</feature>
<evidence type="ECO:0000313" key="12">
    <source>
        <dbReference type="EMBL" id="GEB51016.1"/>
    </source>
</evidence>
<dbReference type="HAMAP" id="MF_00211">
    <property type="entry name" value="TrpD"/>
    <property type="match status" value="1"/>
</dbReference>
<feature type="binding site" evidence="9">
    <location>
        <position position="238"/>
    </location>
    <ligand>
        <name>Mg(2+)</name>
        <dbReference type="ChEBI" id="CHEBI:18420"/>
        <label>2</label>
    </ligand>
</feature>
<comment type="caution">
    <text evidence="12">The sequence shown here is derived from an EMBL/GenBank/DDBJ whole genome shotgun (WGS) entry which is preliminary data.</text>
</comment>
<feature type="domain" description="Glycosyl transferase family 3" evidence="10">
    <location>
        <begin position="85"/>
        <end position="335"/>
    </location>
</feature>
<comment type="cofactor">
    <cofactor evidence="9">
        <name>Mg(2+)</name>
        <dbReference type="ChEBI" id="CHEBI:18420"/>
    </cofactor>
    <text evidence="9">Binds 2 magnesium ions per monomer.</text>
</comment>
<feature type="binding site" evidence="9">
    <location>
        <position position="100"/>
    </location>
    <ligand>
        <name>5-phospho-alpha-D-ribose 1-diphosphate</name>
        <dbReference type="ChEBI" id="CHEBI:58017"/>
    </ligand>
</feature>
<evidence type="ECO:0000256" key="6">
    <source>
        <dbReference type="ARBA" id="ARBA00023141"/>
    </source>
</evidence>
<dbReference type="PANTHER" id="PTHR43285">
    <property type="entry name" value="ANTHRANILATE PHOSPHORIBOSYLTRANSFERASE"/>
    <property type="match status" value="1"/>
</dbReference>
<sequence>MIDLLKTVVRRPLTQDEAAAAMRVIMRGDATGAQIAGFALAVTVRGVTADDLAGMALAAQEFATPVPLRPADTASADGTGGADGPDLLDTCGTGGDGLNTFNISTASAIVAAACGVPVAKHGNRSASSSCGSADVLEELGVRIDLGPAQAAACLRTAGITFLFAPVFHPAFRHTAGPRRELGVRTVFNLLGPLCNPSGARLRTLGVPDPELVEPMTRVLDRLGVRRAMVFHSEDGMDELSTTAPALVAELRDGECTTHRFDPASTGLRPATPADLAGGDRAVNAAVIRRLLDGGTGPARDIVLLNAAAALRVADAAGDWPEALGLAAAALDDGAAGALLERWSKTSWQEAARTEVPA</sequence>
<evidence type="ECO:0000259" key="10">
    <source>
        <dbReference type="Pfam" id="PF00591"/>
    </source>
</evidence>
<feature type="binding site" evidence="9">
    <location>
        <position position="123"/>
    </location>
    <ligand>
        <name>anthranilate</name>
        <dbReference type="ChEBI" id="CHEBI:16567"/>
        <label>1</label>
    </ligand>
</feature>
<evidence type="ECO:0000256" key="7">
    <source>
        <dbReference type="ARBA" id="ARBA00052328"/>
    </source>
</evidence>
<evidence type="ECO:0000256" key="5">
    <source>
        <dbReference type="ARBA" id="ARBA00022822"/>
    </source>
</evidence>
<dbReference type="NCBIfam" id="TIGR01245">
    <property type="entry name" value="trpD"/>
    <property type="match status" value="1"/>
</dbReference>
<accession>A0A4Y3R017</accession>
<dbReference type="Proteomes" id="UP000319210">
    <property type="component" value="Unassembled WGS sequence"/>
</dbReference>
<dbReference type="InterPro" id="IPR000312">
    <property type="entry name" value="Glycosyl_Trfase_fam3"/>
</dbReference>
<evidence type="ECO:0000256" key="8">
    <source>
        <dbReference type="ARBA" id="ARBA00061188"/>
    </source>
</evidence>
<dbReference type="GO" id="GO:0004048">
    <property type="term" value="F:anthranilate phosphoribosyltransferase activity"/>
    <property type="evidence" value="ECO:0007669"/>
    <property type="project" value="UniProtKB-UniRule"/>
</dbReference>
<dbReference type="InterPro" id="IPR035902">
    <property type="entry name" value="Nuc_phospho_transferase"/>
</dbReference>
<dbReference type="InterPro" id="IPR036320">
    <property type="entry name" value="Glycosyl_Trfase_fam3_N_dom_sf"/>
</dbReference>
<dbReference type="Gene3D" id="1.20.970.10">
    <property type="entry name" value="Transferase, Pyrimidine Nucleoside Phosphorylase, Chain C"/>
    <property type="match status" value="1"/>
</dbReference>
<comment type="caution">
    <text evidence="9">Lacks conserved residue(s) required for the propagation of feature annotation.</text>
</comment>
<feature type="binding site" evidence="9">
    <location>
        <position position="238"/>
    </location>
    <ligand>
        <name>Mg(2+)</name>
        <dbReference type="ChEBI" id="CHEBI:18420"/>
        <label>1</label>
    </ligand>
</feature>
<feature type="binding site" evidence="9">
    <location>
        <position position="178"/>
    </location>
    <ligand>
        <name>anthranilate</name>
        <dbReference type="ChEBI" id="CHEBI:16567"/>
        <label>2</label>
    </ligand>
</feature>
<dbReference type="GO" id="GO:0005829">
    <property type="term" value="C:cytosol"/>
    <property type="evidence" value="ECO:0007669"/>
    <property type="project" value="TreeGrafter"/>
</dbReference>
<comment type="pathway">
    <text evidence="1 9">Amino-acid biosynthesis; L-tryptophan biosynthesis; L-tryptophan from chorismate: step 2/5.</text>
</comment>
<feature type="domain" description="Glycosyl transferase family 3 N-terminal" evidence="11">
    <location>
        <begin position="7"/>
        <end position="63"/>
    </location>
</feature>
<dbReference type="Pfam" id="PF00591">
    <property type="entry name" value="Glycos_transf_3"/>
    <property type="match status" value="1"/>
</dbReference>
<evidence type="ECO:0000313" key="13">
    <source>
        <dbReference type="Proteomes" id="UP000319210"/>
    </source>
</evidence>
<dbReference type="Gene3D" id="3.40.1030.10">
    <property type="entry name" value="Nucleoside phosphorylase/phosphoribosyltransferase catalytic domain"/>
    <property type="match status" value="1"/>
</dbReference>
<dbReference type="EC" id="2.4.2.18" evidence="9"/>
<dbReference type="GO" id="GO:0000162">
    <property type="term" value="P:L-tryptophan biosynthetic process"/>
    <property type="evidence" value="ECO:0007669"/>
    <property type="project" value="UniProtKB-UniRule"/>
</dbReference>
<feature type="binding site" evidence="9">
    <location>
        <begin position="102"/>
        <end position="105"/>
    </location>
    <ligand>
        <name>5-phospho-alpha-D-ribose 1-diphosphate</name>
        <dbReference type="ChEBI" id="CHEBI:58017"/>
    </ligand>
</feature>
<dbReference type="PANTHER" id="PTHR43285:SF2">
    <property type="entry name" value="ANTHRANILATE PHOSPHORIBOSYLTRANSFERASE"/>
    <property type="match status" value="1"/>
</dbReference>
<comment type="subunit">
    <text evidence="9">Homodimer.</text>
</comment>
<feature type="binding site" evidence="9">
    <location>
        <position position="104"/>
    </location>
    <ligand>
        <name>Mg(2+)</name>
        <dbReference type="ChEBI" id="CHEBI:18420"/>
        <label>1</label>
    </ligand>
</feature>
<comment type="catalytic activity">
    <reaction evidence="7 9">
        <text>N-(5-phospho-beta-D-ribosyl)anthranilate + diphosphate = 5-phospho-alpha-D-ribose 1-diphosphate + anthranilate</text>
        <dbReference type="Rhea" id="RHEA:11768"/>
        <dbReference type="ChEBI" id="CHEBI:16567"/>
        <dbReference type="ChEBI" id="CHEBI:18277"/>
        <dbReference type="ChEBI" id="CHEBI:33019"/>
        <dbReference type="ChEBI" id="CHEBI:58017"/>
        <dbReference type="EC" id="2.4.2.18"/>
    </reaction>
</comment>
<dbReference type="InterPro" id="IPR005940">
    <property type="entry name" value="Anthranilate_Pribosyl_Tfrase"/>
</dbReference>
<dbReference type="SUPFAM" id="SSF52418">
    <property type="entry name" value="Nucleoside phosphorylase/phosphoribosyltransferase catalytic domain"/>
    <property type="match status" value="1"/>
</dbReference>
<evidence type="ECO:0000256" key="4">
    <source>
        <dbReference type="ARBA" id="ARBA00022679"/>
    </source>
</evidence>
<dbReference type="UniPathway" id="UPA00035">
    <property type="reaction ID" value="UER00041"/>
</dbReference>
<keyword evidence="4 9" id="KW-0808">Transferase</keyword>
<feature type="binding site" evidence="9">
    <location>
        <position position="237"/>
    </location>
    <ligand>
        <name>Mg(2+)</name>
        <dbReference type="ChEBI" id="CHEBI:18420"/>
        <label>2</label>
    </ligand>
</feature>
<dbReference type="FunFam" id="3.40.1030.10:FF:000002">
    <property type="entry name" value="Anthranilate phosphoribosyltransferase"/>
    <property type="match status" value="1"/>
</dbReference>
<comment type="similarity">
    <text evidence="9">Belongs to the anthranilate phosphoribosyltransferase family.</text>
</comment>
<reference evidence="12 13" key="1">
    <citation type="submission" date="2019-06" db="EMBL/GenBank/DDBJ databases">
        <title>Whole genome shotgun sequence of Streptomyces cacaoi subsp. cacaoi NBRC 12748.</title>
        <authorList>
            <person name="Hosoyama A."/>
            <person name="Uohara A."/>
            <person name="Ohji S."/>
            <person name="Ichikawa N."/>
        </authorList>
    </citation>
    <scope>NUCLEOTIDE SEQUENCE [LARGE SCALE GENOMIC DNA]</scope>
    <source>
        <strain evidence="12 13">NBRC 12748</strain>
    </source>
</reference>
<dbReference type="GO" id="GO:0000287">
    <property type="term" value="F:magnesium ion binding"/>
    <property type="evidence" value="ECO:0007669"/>
    <property type="project" value="UniProtKB-UniRule"/>
</dbReference>
<comment type="similarity">
    <text evidence="8">In the C-terminal section; belongs to the anthranilate phosphoribosyltransferase family.</text>
</comment>
<keyword evidence="2 9" id="KW-0028">Amino-acid biosynthesis</keyword>
<keyword evidence="5 9" id="KW-0822">Tryptophan biosynthesis</keyword>